<dbReference type="Proteomes" id="UP000271087">
    <property type="component" value="Unassembled WGS sequence"/>
</dbReference>
<gene>
    <name evidence="1" type="ORF">NOO_LOCUS13396</name>
</gene>
<proteinExistence type="predicted"/>
<dbReference type="EMBL" id="UYRW01015119">
    <property type="protein sequence ID" value="VDN01670.1"/>
    <property type="molecule type" value="Genomic_DNA"/>
</dbReference>
<sequence>MRNETINISKCGFVKPYLMKGDFIIDMDVGNDKNVVKIREEDTNLNSPLRQQLLMMEINSKETSDPENTEFQYVFDTLQQEFRRRLREIHERSCQNRNDLLSLIKWLLCVDPTTAVEILLQRNDVMTKNVKGKLLIAPCQSEEIKTKFVDFEKGIINKFEIEKLNAEWEILAHKQETINSINHQQGSDTLWGQIGQQGEELAEQLEH</sequence>
<evidence type="ECO:0000313" key="1">
    <source>
        <dbReference type="EMBL" id="VDN01670.1"/>
    </source>
</evidence>
<accession>A0A182EYY7</accession>
<name>A0A182EYY7_ONCOC</name>
<dbReference type="STRING" id="42157.A0A182EYY7"/>
<reference evidence="3" key="1">
    <citation type="submission" date="2016-06" db="UniProtKB">
        <authorList>
            <consortium name="WormBaseParasite"/>
        </authorList>
    </citation>
    <scope>IDENTIFICATION</scope>
</reference>
<organism evidence="3">
    <name type="scientific">Onchocerca ochengi</name>
    <name type="common">Filarial nematode worm</name>
    <dbReference type="NCBI Taxonomy" id="42157"/>
    <lineage>
        <taxon>Eukaryota</taxon>
        <taxon>Metazoa</taxon>
        <taxon>Ecdysozoa</taxon>
        <taxon>Nematoda</taxon>
        <taxon>Chromadorea</taxon>
        <taxon>Rhabditida</taxon>
        <taxon>Spirurina</taxon>
        <taxon>Spiruromorpha</taxon>
        <taxon>Filarioidea</taxon>
        <taxon>Onchocercidae</taxon>
        <taxon>Onchocerca</taxon>
    </lineage>
</organism>
<keyword evidence="2" id="KW-1185">Reference proteome</keyword>
<evidence type="ECO:0000313" key="2">
    <source>
        <dbReference type="Proteomes" id="UP000271087"/>
    </source>
</evidence>
<evidence type="ECO:0000313" key="3">
    <source>
        <dbReference type="WBParaSite" id="nOo.2.0.1.t13396-RA"/>
    </source>
</evidence>
<dbReference type="SUPFAM" id="SSF161008">
    <property type="entry name" value="Viral glycoprotein ectodomain-like"/>
    <property type="match status" value="1"/>
</dbReference>
<dbReference type="Gene3D" id="1.20.5.1890">
    <property type="match status" value="1"/>
</dbReference>
<reference evidence="1 2" key="2">
    <citation type="submission" date="2018-08" db="EMBL/GenBank/DDBJ databases">
        <authorList>
            <person name="Laetsch R D."/>
            <person name="Stevens L."/>
            <person name="Kumar S."/>
            <person name="Blaxter L. M."/>
        </authorList>
    </citation>
    <scope>NUCLEOTIDE SEQUENCE [LARGE SCALE GENOMIC DNA]</scope>
</reference>
<protein>
    <submittedName>
        <fullName evidence="1 3">Uncharacterized protein</fullName>
    </submittedName>
</protein>
<dbReference type="WBParaSite" id="nOo.2.0.1.t13396-RA">
    <property type="protein sequence ID" value="nOo.2.0.1.t13396-RA"/>
    <property type="gene ID" value="nOo.2.0.1.g13396"/>
</dbReference>
<dbReference type="AlphaFoldDB" id="A0A182EYY7"/>